<evidence type="ECO:0000313" key="3">
    <source>
        <dbReference type="EMBL" id="MBZ0155980.1"/>
    </source>
</evidence>
<name>A0A953JCA1_9BACT</name>
<dbReference type="SUPFAM" id="SSF53448">
    <property type="entry name" value="Nucleotide-diphospho-sugar transferases"/>
    <property type="match status" value="1"/>
</dbReference>
<organism evidence="3 4">
    <name type="scientific">Candidatus Nitrobium versatile</name>
    <dbReference type="NCBI Taxonomy" id="2884831"/>
    <lineage>
        <taxon>Bacteria</taxon>
        <taxon>Pseudomonadati</taxon>
        <taxon>Nitrospirota</taxon>
        <taxon>Nitrospiria</taxon>
        <taxon>Nitrospirales</taxon>
        <taxon>Nitrospiraceae</taxon>
        <taxon>Candidatus Nitrobium</taxon>
    </lineage>
</organism>
<feature type="transmembrane region" description="Helical" evidence="1">
    <location>
        <begin position="244"/>
        <end position="262"/>
    </location>
</feature>
<keyword evidence="1" id="KW-1133">Transmembrane helix</keyword>
<keyword evidence="1" id="KW-0472">Membrane</keyword>
<dbReference type="EC" id="2.4.-.-" evidence="3"/>
<feature type="domain" description="Glycosyltransferase 2-like" evidence="2">
    <location>
        <begin position="5"/>
        <end position="159"/>
    </location>
</feature>
<reference evidence="3" key="1">
    <citation type="journal article" date="2021" name="bioRxiv">
        <title>Unraveling nitrogen, sulfur and carbon metabolic pathways and microbial community transcriptional responses to substrate deprivation and toxicity stresses in a bioreactor mimicking anoxic brackish coastal sediment conditions.</title>
        <authorList>
            <person name="Martins P.D."/>
            <person name="Echeveste M.J."/>
            <person name="Arshad A."/>
            <person name="Kurth J."/>
            <person name="Ouboter H."/>
            <person name="Jetten M.S.M."/>
            <person name="Welte C.U."/>
        </authorList>
    </citation>
    <scope>NUCLEOTIDE SEQUENCE</scope>
    <source>
        <strain evidence="3">MAG_39</strain>
    </source>
</reference>
<dbReference type="InterPro" id="IPR029044">
    <property type="entry name" value="Nucleotide-diphossugar_trans"/>
</dbReference>
<reference evidence="3" key="2">
    <citation type="submission" date="2021-08" db="EMBL/GenBank/DDBJ databases">
        <authorList>
            <person name="Dalcin Martins P."/>
        </authorList>
    </citation>
    <scope>NUCLEOTIDE SEQUENCE</scope>
    <source>
        <strain evidence="3">MAG_39</strain>
    </source>
</reference>
<proteinExistence type="predicted"/>
<evidence type="ECO:0000259" key="2">
    <source>
        <dbReference type="Pfam" id="PF00535"/>
    </source>
</evidence>
<keyword evidence="1" id="KW-0812">Transmembrane</keyword>
<dbReference type="AlphaFoldDB" id="A0A953JCA1"/>
<dbReference type="InterPro" id="IPR050834">
    <property type="entry name" value="Glycosyltransf_2"/>
</dbReference>
<dbReference type="GO" id="GO:0016757">
    <property type="term" value="F:glycosyltransferase activity"/>
    <property type="evidence" value="ECO:0007669"/>
    <property type="project" value="UniProtKB-KW"/>
</dbReference>
<gene>
    <name evidence="3" type="ORF">K8I29_07160</name>
</gene>
<feature type="transmembrane region" description="Helical" evidence="1">
    <location>
        <begin position="269"/>
        <end position="288"/>
    </location>
</feature>
<evidence type="ECO:0000256" key="1">
    <source>
        <dbReference type="SAM" id="Phobius"/>
    </source>
</evidence>
<dbReference type="PANTHER" id="PTHR43685:SF3">
    <property type="entry name" value="SLR2126 PROTEIN"/>
    <property type="match status" value="1"/>
</dbReference>
<comment type="caution">
    <text evidence="3">The sequence shown here is derived from an EMBL/GenBank/DDBJ whole genome shotgun (WGS) entry which is preliminary data.</text>
</comment>
<dbReference type="PANTHER" id="PTHR43685">
    <property type="entry name" value="GLYCOSYLTRANSFERASE"/>
    <property type="match status" value="1"/>
</dbReference>
<dbReference type="Proteomes" id="UP000705867">
    <property type="component" value="Unassembled WGS sequence"/>
</dbReference>
<evidence type="ECO:0000313" key="4">
    <source>
        <dbReference type="Proteomes" id="UP000705867"/>
    </source>
</evidence>
<sequence>MIRYSVIVPAFNAAATLDACLQALLAQTADREVYEVIVVDDGSTDRTGERAGKYPVRVVRQENRGPAAARNHGAREAKGEIILFTDSDCVPSPDWIREMIKPFADPAVAAVKGAYRSSQRSLVARFAQVEFEERFEMLKKADSVDMVDTYSAAFRREIFRGEGGFDESFPVANNEDTDLSYKLSAAGHRMVFNPAAIVSHLRHPDSVRRYTKQKFGRGYWRMVVYEKFPEKMVKDTYTPQSLKFQILFLFAVLFFAGLSPLVRPSAWPAAFFFLAYLGATFPFTLFALRRDAAVGVLSPLFLAMRALAIGSGVLYFLGKKYLRRSF</sequence>
<feature type="transmembrane region" description="Helical" evidence="1">
    <location>
        <begin position="294"/>
        <end position="317"/>
    </location>
</feature>
<dbReference type="Pfam" id="PF00535">
    <property type="entry name" value="Glycos_transf_2"/>
    <property type="match status" value="1"/>
</dbReference>
<dbReference type="EMBL" id="JAIOIV010000058">
    <property type="protein sequence ID" value="MBZ0155980.1"/>
    <property type="molecule type" value="Genomic_DNA"/>
</dbReference>
<keyword evidence="3" id="KW-0328">Glycosyltransferase</keyword>
<dbReference type="InterPro" id="IPR001173">
    <property type="entry name" value="Glyco_trans_2-like"/>
</dbReference>
<accession>A0A953JCA1</accession>
<keyword evidence="3" id="KW-0808">Transferase</keyword>
<protein>
    <submittedName>
        <fullName evidence="3">Glycosyltransferase</fullName>
        <ecNumber evidence="3">2.4.-.-</ecNumber>
    </submittedName>
</protein>
<dbReference type="Gene3D" id="3.90.550.10">
    <property type="entry name" value="Spore Coat Polysaccharide Biosynthesis Protein SpsA, Chain A"/>
    <property type="match status" value="1"/>
</dbReference>